<dbReference type="Gene3D" id="3.90.280.10">
    <property type="entry name" value="PEBP-like"/>
    <property type="match status" value="1"/>
</dbReference>
<comment type="caution">
    <text evidence="2">The sequence shown here is derived from an EMBL/GenBank/DDBJ whole genome shotgun (WGS) entry which is preliminary data.</text>
</comment>
<evidence type="ECO:0000313" key="2">
    <source>
        <dbReference type="EMBL" id="KAG6525592.1"/>
    </source>
</evidence>
<dbReference type="InterPro" id="IPR036610">
    <property type="entry name" value="PEBP-like_sf"/>
</dbReference>
<gene>
    <name evidence="2" type="ORF">ZIOFF_015554</name>
</gene>
<accession>A0A8J5I1K0</accession>
<name>A0A8J5I1K0_ZINOF</name>
<dbReference type="AlphaFoldDB" id="A0A8J5I1K0"/>
<dbReference type="CDD" id="cd00866">
    <property type="entry name" value="PEBP_euk"/>
    <property type="match status" value="1"/>
</dbReference>
<organism evidence="2 3">
    <name type="scientific">Zingiber officinale</name>
    <name type="common">Ginger</name>
    <name type="synonym">Amomum zingiber</name>
    <dbReference type="NCBI Taxonomy" id="94328"/>
    <lineage>
        <taxon>Eukaryota</taxon>
        <taxon>Viridiplantae</taxon>
        <taxon>Streptophyta</taxon>
        <taxon>Embryophyta</taxon>
        <taxon>Tracheophyta</taxon>
        <taxon>Spermatophyta</taxon>
        <taxon>Magnoliopsida</taxon>
        <taxon>Liliopsida</taxon>
        <taxon>Zingiberales</taxon>
        <taxon>Zingiberaceae</taxon>
        <taxon>Zingiber</taxon>
    </lineage>
</organism>
<proteinExistence type="inferred from homology"/>
<keyword evidence="3" id="KW-1185">Reference proteome</keyword>
<dbReference type="EMBL" id="JACMSC010000004">
    <property type="protein sequence ID" value="KAG6525592.1"/>
    <property type="molecule type" value="Genomic_DNA"/>
</dbReference>
<dbReference type="InterPro" id="IPR035810">
    <property type="entry name" value="PEBP_euk"/>
</dbReference>
<protein>
    <submittedName>
        <fullName evidence="2">Uncharacterized protein</fullName>
    </submittedName>
</protein>
<dbReference type="InterPro" id="IPR001858">
    <property type="entry name" value="Phosphatidylethanolamine-bd_CS"/>
</dbReference>
<reference evidence="2 3" key="1">
    <citation type="submission" date="2020-08" db="EMBL/GenBank/DDBJ databases">
        <title>Plant Genome Project.</title>
        <authorList>
            <person name="Zhang R.-G."/>
        </authorList>
    </citation>
    <scope>NUCLEOTIDE SEQUENCE [LARGE SCALE GENOMIC DNA]</scope>
    <source>
        <tissue evidence="2">Rhizome</tissue>
    </source>
</reference>
<dbReference type="PANTHER" id="PTHR11362">
    <property type="entry name" value="PHOSPHATIDYLETHANOLAMINE-BINDING PROTEIN"/>
    <property type="match status" value="1"/>
</dbReference>
<evidence type="ECO:0000313" key="3">
    <source>
        <dbReference type="Proteomes" id="UP000734854"/>
    </source>
</evidence>
<sequence>MITRRHSFIHKLEAVEARAMGGRAMLDPLRVGGVIGDVLDGFSASLKMEVVYGGNKQVHNGHEFMPSAVSAKPRVEVGGEDMRNFYTLIFTDPDAPSPSDPHLREHLHWSVYDYEFWSITVRREIVKYESPKPLMGIHRFIFVLFKQKARQTVQAPEARDGFSTRAFADDNALGLPVAAVYFNAQRETAARRR</sequence>
<dbReference type="Proteomes" id="UP000734854">
    <property type="component" value="Unassembled WGS sequence"/>
</dbReference>
<dbReference type="FunFam" id="3.90.280.10:FF:000001">
    <property type="entry name" value="Terminal flower 1"/>
    <property type="match status" value="1"/>
</dbReference>
<evidence type="ECO:0000256" key="1">
    <source>
        <dbReference type="ARBA" id="ARBA00007091"/>
    </source>
</evidence>
<dbReference type="SUPFAM" id="SSF49777">
    <property type="entry name" value="PEBP-like"/>
    <property type="match status" value="1"/>
</dbReference>
<dbReference type="Pfam" id="PF01161">
    <property type="entry name" value="PBP"/>
    <property type="match status" value="1"/>
</dbReference>
<comment type="similarity">
    <text evidence="1">Belongs to the phosphatidylethanolamine-binding protein family.</text>
</comment>
<dbReference type="PROSITE" id="PS01220">
    <property type="entry name" value="PBP"/>
    <property type="match status" value="1"/>
</dbReference>
<dbReference type="InterPro" id="IPR008914">
    <property type="entry name" value="PEBP"/>
</dbReference>
<dbReference type="PANTHER" id="PTHR11362:SF108">
    <property type="entry name" value="PROTEIN BROTHER OF FT AND TFL 1"/>
    <property type="match status" value="1"/>
</dbReference>